<feature type="non-terminal residue" evidence="1">
    <location>
        <position position="57"/>
    </location>
</feature>
<dbReference type="AlphaFoldDB" id="A0AAD7QXW1"/>
<proteinExistence type="predicted"/>
<evidence type="ECO:0000313" key="2">
    <source>
        <dbReference type="Proteomes" id="UP001217417"/>
    </source>
</evidence>
<dbReference type="EMBL" id="JARPMG010000003">
    <property type="protein sequence ID" value="KAJ8101777.1"/>
    <property type="molecule type" value="Genomic_DNA"/>
</dbReference>
<organism evidence="1 2">
    <name type="scientific">Lipomyces tetrasporus</name>
    <dbReference type="NCBI Taxonomy" id="54092"/>
    <lineage>
        <taxon>Eukaryota</taxon>
        <taxon>Fungi</taxon>
        <taxon>Dikarya</taxon>
        <taxon>Ascomycota</taxon>
        <taxon>Saccharomycotina</taxon>
        <taxon>Lipomycetes</taxon>
        <taxon>Lipomycetales</taxon>
        <taxon>Lipomycetaceae</taxon>
        <taxon>Lipomyces</taxon>
    </lineage>
</organism>
<evidence type="ECO:0000313" key="1">
    <source>
        <dbReference type="EMBL" id="KAJ8101777.1"/>
    </source>
</evidence>
<dbReference type="RefSeq" id="XP_056045227.1">
    <property type="nucleotide sequence ID" value="XM_056186948.1"/>
</dbReference>
<protein>
    <submittedName>
        <fullName evidence="1">Uncharacterized protein</fullName>
    </submittedName>
</protein>
<accession>A0AAD7QXW1</accession>
<dbReference type="GeneID" id="80882114"/>
<comment type="caution">
    <text evidence="1">The sequence shown here is derived from an EMBL/GenBank/DDBJ whole genome shotgun (WGS) entry which is preliminary data.</text>
</comment>
<dbReference type="Proteomes" id="UP001217417">
    <property type="component" value="Unassembled WGS sequence"/>
</dbReference>
<name>A0AAD7QXW1_9ASCO</name>
<sequence length="57" mass="6308">MRARSLVGRVNLAVRAEACAEPCLLAIWSCQVACRMEPPDLGILFLMFKIRGFGGRL</sequence>
<keyword evidence="2" id="KW-1185">Reference proteome</keyword>
<reference evidence="1" key="1">
    <citation type="submission" date="2023-03" db="EMBL/GenBank/DDBJ databases">
        <title>Near-Complete genome sequence of Lipomyces tetrasporous NRRL Y-64009, an oleaginous yeast capable of growing on lignocellulosic hydrolysates.</title>
        <authorList>
            <consortium name="Lawrence Berkeley National Laboratory"/>
            <person name="Jagtap S.S."/>
            <person name="Liu J.-J."/>
            <person name="Walukiewicz H.E."/>
            <person name="Pangilinan J."/>
            <person name="Lipzen A."/>
            <person name="Ahrendt S."/>
            <person name="Koriabine M."/>
            <person name="Cobaugh K."/>
            <person name="Salamov A."/>
            <person name="Yoshinaga Y."/>
            <person name="Ng V."/>
            <person name="Daum C."/>
            <person name="Grigoriev I.V."/>
            <person name="Slininger P.J."/>
            <person name="Dien B.S."/>
            <person name="Jin Y.-S."/>
            <person name="Rao C.V."/>
        </authorList>
    </citation>
    <scope>NUCLEOTIDE SEQUENCE</scope>
    <source>
        <strain evidence="1">NRRL Y-64009</strain>
    </source>
</reference>
<gene>
    <name evidence="1" type="ORF">POJ06DRAFT_247869</name>
</gene>